<sequence length="100" mass="10672">MPFSQDYSQAIIFFESLCGPGATTTVHNINSAMREGTTSTATVHRWFARFKEGDTGFEDKARPGPPPPPPPPPAAGGGSLILDTVEEDPEVETGRRRAGS</sequence>
<evidence type="ECO:0000313" key="5">
    <source>
        <dbReference type="WBParaSite" id="HPLM_0000850101-mRNA-1"/>
    </source>
</evidence>
<feature type="compositionally biased region" description="Pro residues" evidence="1">
    <location>
        <begin position="63"/>
        <end position="74"/>
    </location>
</feature>
<dbReference type="EMBL" id="UZAF01016874">
    <property type="protein sequence ID" value="VDO35042.1"/>
    <property type="molecule type" value="Genomic_DNA"/>
</dbReference>
<feature type="region of interest" description="Disordered" evidence="1">
    <location>
        <begin position="52"/>
        <end position="100"/>
    </location>
</feature>
<reference evidence="3 4" key="2">
    <citation type="submission" date="2018-11" db="EMBL/GenBank/DDBJ databases">
        <authorList>
            <consortium name="Pathogen Informatics"/>
        </authorList>
    </citation>
    <scope>NUCLEOTIDE SEQUENCE [LARGE SCALE GENOMIC DNA]</scope>
    <source>
        <strain evidence="3 4">MHpl1</strain>
    </source>
</reference>
<proteinExistence type="predicted"/>
<reference evidence="5" key="1">
    <citation type="submission" date="2017-02" db="UniProtKB">
        <authorList>
            <consortium name="WormBaseParasite"/>
        </authorList>
    </citation>
    <scope>IDENTIFICATION</scope>
</reference>
<organism evidence="5">
    <name type="scientific">Haemonchus placei</name>
    <name type="common">Barber's pole worm</name>
    <dbReference type="NCBI Taxonomy" id="6290"/>
    <lineage>
        <taxon>Eukaryota</taxon>
        <taxon>Metazoa</taxon>
        <taxon>Ecdysozoa</taxon>
        <taxon>Nematoda</taxon>
        <taxon>Chromadorea</taxon>
        <taxon>Rhabditida</taxon>
        <taxon>Rhabditina</taxon>
        <taxon>Rhabditomorpha</taxon>
        <taxon>Strongyloidea</taxon>
        <taxon>Trichostrongylidae</taxon>
        <taxon>Haemonchus</taxon>
    </lineage>
</organism>
<evidence type="ECO:0000259" key="2">
    <source>
        <dbReference type="Pfam" id="PF17906"/>
    </source>
</evidence>
<evidence type="ECO:0000313" key="3">
    <source>
        <dbReference type="EMBL" id="VDO35042.1"/>
    </source>
</evidence>
<dbReference type="AlphaFoldDB" id="A0A0N4WD62"/>
<dbReference type="STRING" id="6290.A0A0N4WD62"/>
<protein>
    <submittedName>
        <fullName evidence="5">HTH_48 domain-containing protein</fullName>
    </submittedName>
</protein>
<dbReference type="Pfam" id="PF17906">
    <property type="entry name" value="HTH_48"/>
    <property type="match status" value="1"/>
</dbReference>
<accession>A0A0N4WD62</accession>
<feature type="compositionally biased region" description="Basic and acidic residues" evidence="1">
    <location>
        <begin position="52"/>
        <end position="62"/>
    </location>
</feature>
<dbReference type="OMA" id="AITCFEW"/>
<dbReference type="Gene3D" id="1.10.10.1450">
    <property type="match status" value="1"/>
</dbReference>
<dbReference type="OrthoDB" id="616263at2759"/>
<dbReference type="InterPro" id="IPR041426">
    <property type="entry name" value="Mos1_HTH"/>
</dbReference>
<evidence type="ECO:0000313" key="4">
    <source>
        <dbReference type="Proteomes" id="UP000268014"/>
    </source>
</evidence>
<keyword evidence="4" id="KW-1185">Reference proteome</keyword>
<name>A0A0N4WD62_HAEPC</name>
<feature type="domain" description="Mos1 transposase HTH" evidence="2">
    <location>
        <begin position="10"/>
        <end position="54"/>
    </location>
</feature>
<dbReference type="Proteomes" id="UP000268014">
    <property type="component" value="Unassembled WGS sequence"/>
</dbReference>
<gene>
    <name evidence="3" type="ORF">HPLM_LOCUS8493</name>
</gene>
<dbReference type="WBParaSite" id="HPLM_0000850101-mRNA-1">
    <property type="protein sequence ID" value="HPLM_0000850101-mRNA-1"/>
    <property type="gene ID" value="HPLM_0000850101"/>
</dbReference>
<evidence type="ECO:0000256" key="1">
    <source>
        <dbReference type="SAM" id="MobiDB-lite"/>
    </source>
</evidence>